<gene>
    <name evidence="2" type="ORF">R3P38DRAFT_3170317</name>
</gene>
<organism evidence="2 3">
    <name type="scientific">Favolaschia claudopus</name>
    <dbReference type="NCBI Taxonomy" id="2862362"/>
    <lineage>
        <taxon>Eukaryota</taxon>
        <taxon>Fungi</taxon>
        <taxon>Dikarya</taxon>
        <taxon>Basidiomycota</taxon>
        <taxon>Agaricomycotina</taxon>
        <taxon>Agaricomycetes</taxon>
        <taxon>Agaricomycetidae</taxon>
        <taxon>Agaricales</taxon>
        <taxon>Marasmiineae</taxon>
        <taxon>Mycenaceae</taxon>
        <taxon>Favolaschia</taxon>
    </lineage>
</organism>
<evidence type="ECO:0000256" key="1">
    <source>
        <dbReference type="SAM" id="MobiDB-lite"/>
    </source>
</evidence>
<proteinExistence type="predicted"/>
<comment type="caution">
    <text evidence="2">The sequence shown here is derived from an EMBL/GenBank/DDBJ whole genome shotgun (WGS) entry which is preliminary data.</text>
</comment>
<evidence type="ECO:0000313" key="3">
    <source>
        <dbReference type="Proteomes" id="UP001362999"/>
    </source>
</evidence>
<feature type="compositionally biased region" description="Basic and acidic residues" evidence="1">
    <location>
        <begin position="561"/>
        <end position="573"/>
    </location>
</feature>
<keyword evidence="3" id="KW-1185">Reference proteome</keyword>
<dbReference type="AlphaFoldDB" id="A0AAW0DWZ2"/>
<feature type="region of interest" description="Disordered" evidence="1">
    <location>
        <begin position="292"/>
        <end position="320"/>
    </location>
</feature>
<accession>A0AAW0DWZ2</accession>
<feature type="region of interest" description="Disordered" evidence="1">
    <location>
        <begin position="555"/>
        <end position="582"/>
    </location>
</feature>
<name>A0AAW0DWZ2_9AGAR</name>
<reference evidence="2 3" key="1">
    <citation type="journal article" date="2024" name="J Genomics">
        <title>Draft genome sequencing and assembly of Favolaschia claudopus CIRM-BRFM 2984 isolated from oak limbs.</title>
        <authorList>
            <person name="Navarro D."/>
            <person name="Drula E."/>
            <person name="Chaduli D."/>
            <person name="Cazenave R."/>
            <person name="Ahrendt S."/>
            <person name="Wang J."/>
            <person name="Lipzen A."/>
            <person name="Daum C."/>
            <person name="Barry K."/>
            <person name="Grigoriev I.V."/>
            <person name="Favel A."/>
            <person name="Rosso M.N."/>
            <person name="Martin F."/>
        </authorList>
    </citation>
    <scope>NUCLEOTIDE SEQUENCE [LARGE SCALE GENOMIC DNA]</scope>
    <source>
        <strain evidence="2 3">CIRM-BRFM 2984</strain>
    </source>
</reference>
<sequence length="582" mass="63002">MPKHEAKPRARAKGAHILWDLFNHKSPKRQIKTLDPTQNLPSALYSSPIVEIAYSSSIDDLQWCTRRLRAVSRERIIDSTPSALGFNAEVTTDHTCLDRTRYSLHGGHLAAEGSAAREWQRAGGGGEEAATLNRGLLVAHRRLIDLGFWSRNLVNCSGRFLVFSFSGGKYLHLPCRNAHRSGVRSINLQHSKKGHPSSTPLSVNGSSLPIGHATETMVGAAAEARPLVASRPESKTGVVEACTLPEALSKGMGGKRTSTAALLVPSKTAPAAVPNSQTATRRAELQTVTSGSMGKLTPFSRTQGHSPVRSFPRGPELDEGLPATFPRRACSSGPFRMPAAALDSRRCSSTSTTFLGPRNLLSPADAVELAKLDEVALSAPVKISVEKIGYLPDNSRQPKLLETIVRFDRQRSDPLGRLADMPFRGFVAFRPSGLKDRMYPVQRESPKLPTIQPSFCSSIDAILLSGSTAFQAVVSSRHGIFIRPAFVVQPPAPSHRRTFSIHLPRPTLAGPSLSQPACGEEGSRAPSSILTALAPCNVFIHYIIFHAAQAHPKVPVHRLRRSPDRATENDTKSFGRLTSPTS</sequence>
<evidence type="ECO:0000313" key="2">
    <source>
        <dbReference type="EMBL" id="KAK7055642.1"/>
    </source>
</evidence>
<dbReference type="EMBL" id="JAWWNJ010000005">
    <property type="protein sequence ID" value="KAK7055642.1"/>
    <property type="molecule type" value="Genomic_DNA"/>
</dbReference>
<protein>
    <submittedName>
        <fullName evidence="2">Uncharacterized protein</fullName>
    </submittedName>
</protein>
<dbReference type="Proteomes" id="UP001362999">
    <property type="component" value="Unassembled WGS sequence"/>
</dbReference>